<organism evidence="8 9">
    <name type="scientific">Acinetobacter baumannii (strain 1295743)</name>
    <dbReference type="NCBI Taxonomy" id="1310613"/>
    <lineage>
        <taxon>Bacteria</taxon>
        <taxon>Pseudomonadati</taxon>
        <taxon>Pseudomonadota</taxon>
        <taxon>Gammaproteobacteria</taxon>
        <taxon>Moraxellales</taxon>
        <taxon>Moraxellaceae</taxon>
        <taxon>Acinetobacter</taxon>
        <taxon>Acinetobacter calcoaceticus/baumannii complex</taxon>
    </lineage>
</organism>
<dbReference type="InterPro" id="IPR050263">
    <property type="entry name" value="Bact_Fimbrial_Adh_Pro"/>
</dbReference>
<dbReference type="PANTHER" id="PTHR33420:SF3">
    <property type="entry name" value="FIMBRIAL SUBUNIT ELFA"/>
    <property type="match status" value="1"/>
</dbReference>
<dbReference type="InterPro" id="IPR036937">
    <property type="entry name" value="Adhesion_dom_fimbrial_sf"/>
</dbReference>
<dbReference type="PATRIC" id="fig|1310613.3.peg.3755"/>
<feature type="domain" description="MrkD-like receptor binding" evidence="7">
    <location>
        <begin position="36"/>
        <end position="180"/>
    </location>
</feature>
<dbReference type="Gene3D" id="2.60.40.1090">
    <property type="entry name" value="Fimbrial-type adhesion domain"/>
    <property type="match status" value="1"/>
</dbReference>
<dbReference type="Gene3D" id="2.60.40.3310">
    <property type="match status" value="1"/>
</dbReference>
<accession>A0A009HZ37</accession>
<dbReference type="AlphaFoldDB" id="A0A009HZ37"/>
<evidence type="ECO:0000256" key="5">
    <source>
        <dbReference type="SAM" id="SignalP"/>
    </source>
</evidence>
<evidence type="ECO:0000256" key="2">
    <source>
        <dbReference type="ARBA" id="ARBA00006671"/>
    </source>
</evidence>
<dbReference type="InterPro" id="IPR008966">
    <property type="entry name" value="Adhesion_dom_sf"/>
</dbReference>
<evidence type="ECO:0000256" key="4">
    <source>
        <dbReference type="ARBA" id="ARBA00023263"/>
    </source>
</evidence>
<protein>
    <submittedName>
        <fullName evidence="8">Fimbrial family protein</fullName>
    </submittedName>
</protein>
<dbReference type="Pfam" id="PF22003">
    <property type="entry name" value="MrkDrd"/>
    <property type="match status" value="1"/>
</dbReference>
<comment type="similarity">
    <text evidence="2">Belongs to the fimbrial protein family.</text>
</comment>
<name>A0A009HZ37_ACIB9</name>
<keyword evidence="4" id="KW-0281">Fimbrium</keyword>
<dbReference type="SUPFAM" id="SSF49401">
    <property type="entry name" value="Bacterial adhesins"/>
    <property type="match status" value="1"/>
</dbReference>
<evidence type="ECO:0000313" key="8">
    <source>
        <dbReference type="EMBL" id="EXB03601.1"/>
    </source>
</evidence>
<dbReference type="PANTHER" id="PTHR33420">
    <property type="entry name" value="FIMBRIAL SUBUNIT ELFA-RELATED"/>
    <property type="match status" value="1"/>
</dbReference>
<feature type="domain" description="Fimbrial-type adhesion" evidence="6">
    <location>
        <begin position="189"/>
        <end position="339"/>
    </location>
</feature>
<proteinExistence type="inferred from homology"/>
<sequence length="339" mass="36438">MKKMLIKSGLLITSFFIYNQTYANCTLSKGFTTVDIPMTIGTIVVRPTDPIGTVLQKNTFTISPNNSTATCNRVSDQITAALPLNYPVSSIGNNVYATNIPGIGIRLYREAFDSTDFSGYYPYKRSLTPNTTYTLSPGYFVMEVIKTAATTGSGALVAGRYSTYYVTGQQNRPFLTTTVLSSSPILIASSSCEIQNGIDTVVQLPTVMKSGFRAIGSTQGEKNFNLSILCNGGENNSGVPTSNTLSLSFDYISDTSNSQVINNSAAESTKANGVGVELLWNMNGANNPIRKGNKLDIGTVSSNQTVQYDIPLTARYYQTASNVTAGEVKANATVTIQYD</sequence>
<dbReference type="InterPro" id="IPR054160">
    <property type="entry name" value="MrkD_recept-bd"/>
</dbReference>
<comment type="subcellular location">
    <subcellularLocation>
        <location evidence="1">Fimbrium</location>
    </subcellularLocation>
</comment>
<dbReference type="GO" id="GO:0009289">
    <property type="term" value="C:pilus"/>
    <property type="evidence" value="ECO:0007669"/>
    <property type="project" value="UniProtKB-SubCell"/>
</dbReference>
<dbReference type="GO" id="GO:0043709">
    <property type="term" value="P:cell adhesion involved in single-species biofilm formation"/>
    <property type="evidence" value="ECO:0007669"/>
    <property type="project" value="TreeGrafter"/>
</dbReference>
<dbReference type="Proteomes" id="UP000020595">
    <property type="component" value="Unassembled WGS sequence"/>
</dbReference>
<reference evidence="8 9" key="1">
    <citation type="submission" date="2014-02" db="EMBL/GenBank/DDBJ databases">
        <title>Comparative genomics and transcriptomics to identify genetic mechanisms underlying the emergence of carbapenem resistant Acinetobacter baumannii (CRAb).</title>
        <authorList>
            <person name="Harris A.D."/>
            <person name="Johnson K.J."/>
            <person name="George J."/>
            <person name="Shefchek K."/>
            <person name="Daugherty S.C."/>
            <person name="Parankush S."/>
            <person name="Sadzewicz L."/>
            <person name="Tallon L."/>
            <person name="Sengamalay N."/>
            <person name="Hazen T.H."/>
            <person name="Rasko D.A."/>
        </authorList>
    </citation>
    <scope>NUCLEOTIDE SEQUENCE [LARGE SCALE GENOMIC DNA]</scope>
    <source>
        <strain evidence="8 9">1295743</strain>
    </source>
</reference>
<feature type="chain" id="PRO_5001446268" evidence="5">
    <location>
        <begin position="24"/>
        <end position="339"/>
    </location>
</feature>
<dbReference type="GeneID" id="92893731"/>
<keyword evidence="3 5" id="KW-0732">Signal</keyword>
<feature type="signal peptide" evidence="5">
    <location>
        <begin position="1"/>
        <end position="23"/>
    </location>
</feature>
<comment type="caution">
    <text evidence="8">The sequence shown here is derived from an EMBL/GenBank/DDBJ whole genome shotgun (WGS) entry which is preliminary data.</text>
</comment>
<gene>
    <name evidence="8" type="ORF">J512_3926</name>
</gene>
<dbReference type="Pfam" id="PF00419">
    <property type="entry name" value="Fimbrial"/>
    <property type="match status" value="1"/>
</dbReference>
<evidence type="ECO:0000256" key="3">
    <source>
        <dbReference type="ARBA" id="ARBA00022729"/>
    </source>
</evidence>
<evidence type="ECO:0000256" key="1">
    <source>
        <dbReference type="ARBA" id="ARBA00004561"/>
    </source>
</evidence>
<dbReference type="InterPro" id="IPR000259">
    <property type="entry name" value="Adhesion_dom_fimbrial"/>
</dbReference>
<evidence type="ECO:0000259" key="7">
    <source>
        <dbReference type="Pfam" id="PF22003"/>
    </source>
</evidence>
<evidence type="ECO:0000313" key="9">
    <source>
        <dbReference type="Proteomes" id="UP000020595"/>
    </source>
</evidence>
<dbReference type="EMBL" id="JEWH01000083">
    <property type="protein sequence ID" value="EXB03601.1"/>
    <property type="molecule type" value="Genomic_DNA"/>
</dbReference>
<dbReference type="RefSeq" id="WP_000738483.1">
    <property type="nucleotide sequence ID" value="NZ_JEWH01000083.1"/>
</dbReference>
<evidence type="ECO:0000259" key="6">
    <source>
        <dbReference type="Pfam" id="PF00419"/>
    </source>
</evidence>